<organism evidence="2">
    <name type="scientific">Caldithrix abyssi</name>
    <dbReference type="NCBI Taxonomy" id="187145"/>
    <lineage>
        <taxon>Bacteria</taxon>
        <taxon>Pseudomonadati</taxon>
        <taxon>Calditrichota</taxon>
        <taxon>Calditrichia</taxon>
        <taxon>Calditrichales</taxon>
        <taxon>Calditrichaceae</taxon>
        <taxon>Caldithrix</taxon>
    </lineage>
</organism>
<dbReference type="Pfam" id="PF04143">
    <property type="entry name" value="Sulf_transp"/>
    <property type="match status" value="1"/>
</dbReference>
<feature type="transmembrane region" description="Helical" evidence="1">
    <location>
        <begin position="88"/>
        <end position="109"/>
    </location>
</feature>
<evidence type="ECO:0000313" key="2">
    <source>
        <dbReference type="EMBL" id="HGY56479.1"/>
    </source>
</evidence>
<feature type="transmembrane region" description="Helical" evidence="1">
    <location>
        <begin position="13"/>
        <end position="30"/>
    </location>
</feature>
<sequence length="196" mass="21422">MAPFYKFGYFSEQTGFLIALILGIGFGFWLERAGFGNSRKLALQFYFKDITVLKVMFTAIVVAMLGLMYLSLFGWLDISKVYINPTYIGAQAVGGLLLGFGFIIGGYCPGTAVVGGVTGRIDGYIFILGALFGMFVFGEMFPAIEDLFLSGNMGDVRLMDYFNWSSGVTALVVVLLAIGMFIGGEWLERKYGGQEA</sequence>
<comment type="caution">
    <text evidence="2">The sequence shown here is derived from an EMBL/GenBank/DDBJ whole genome shotgun (WGS) entry which is preliminary data.</text>
</comment>
<gene>
    <name evidence="2" type="ORF">ENK44_12285</name>
</gene>
<feature type="transmembrane region" description="Helical" evidence="1">
    <location>
        <begin position="161"/>
        <end position="182"/>
    </location>
</feature>
<dbReference type="Proteomes" id="UP000885779">
    <property type="component" value="Unassembled WGS sequence"/>
</dbReference>
<feature type="transmembrane region" description="Helical" evidence="1">
    <location>
        <begin position="121"/>
        <end position="141"/>
    </location>
</feature>
<name>A0A7V4WVL4_CALAY</name>
<reference evidence="2" key="1">
    <citation type="journal article" date="2020" name="mSystems">
        <title>Genome- and Community-Level Interaction Insights into Carbon Utilization and Element Cycling Functions of Hydrothermarchaeota in Hydrothermal Sediment.</title>
        <authorList>
            <person name="Zhou Z."/>
            <person name="Liu Y."/>
            <person name="Xu W."/>
            <person name="Pan J."/>
            <person name="Luo Z.H."/>
            <person name="Li M."/>
        </authorList>
    </citation>
    <scope>NUCLEOTIDE SEQUENCE [LARGE SCALE GENOMIC DNA]</scope>
    <source>
        <strain evidence="2">HyVt-577</strain>
    </source>
</reference>
<keyword evidence="1" id="KW-1133">Transmembrane helix</keyword>
<dbReference type="AlphaFoldDB" id="A0A7V4WVL4"/>
<evidence type="ECO:0000256" key="1">
    <source>
        <dbReference type="SAM" id="Phobius"/>
    </source>
</evidence>
<keyword evidence="1" id="KW-0812">Transmembrane</keyword>
<feature type="transmembrane region" description="Helical" evidence="1">
    <location>
        <begin position="51"/>
        <end position="76"/>
    </location>
</feature>
<keyword evidence="1" id="KW-0472">Membrane</keyword>
<proteinExistence type="predicted"/>
<dbReference type="InterPro" id="IPR007272">
    <property type="entry name" value="Sulf_transp_TsuA/YedE"/>
</dbReference>
<protein>
    <submittedName>
        <fullName evidence="2">Sulfurtransferase</fullName>
    </submittedName>
</protein>
<accession>A0A7V4WVL4</accession>
<dbReference type="EMBL" id="DRQG01000114">
    <property type="protein sequence ID" value="HGY56479.1"/>
    <property type="molecule type" value="Genomic_DNA"/>
</dbReference>